<evidence type="ECO:0000313" key="10">
    <source>
        <dbReference type="EMBL" id="KAK3897004.1"/>
    </source>
</evidence>
<comment type="cofactor">
    <cofactor evidence="1 7">
        <name>heme</name>
        <dbReference type="ChEBI" id="CHEBI:30413"/>
    </cofactor>
</comment>
<dbReference type="Gene3D" id="1.10.630.10">
    <property type="entry name" value="Cytochrome P450"/>
    <property type="match status" value="1"/>
</dbReference>
<evidence type="ECO:0000256" key="3">
    <source>
        <dbReference type="ARBA" id="ARBA00022617"/>
    </source>
</evidence>
<dbReference type="InterPro" id="IPR050121">
    <property type="entry name" value="Cytochrome_P450_monoxygenase"/>
</dbReference>
<dbReference type="InterPro" id="IPR002403">
    <property type="entry name" value="Cyt_P450_E_grp-IV"/>
</dbReference>
<dbReference type="InterPro" id="IPR001128">
    <property type="entry name" value="Cyt_P450"/>
</dbReference>
<gene>
    <name evidence="10" type="ORF">C8A05DRAFT_39448</name>
</gene>
<keyword evidence="3 7" id="KW-0349">Heme</keyword>
<evidence type="ECO:0000256" key="5">
    <source>
        <dbReference type="ARBA" id="ARBA00023004"/>
    </source>
</evidence>
<dbReference type="PRINTS" id="PR00465">
    <property type="entry name" value="EP450IV"/>
</dbReference>
<dbReference type="InterPro" id="IPR036396">
    <property type="entry name" value="Cyt_P450_sf"/>
</dbReference>
<reference evidence="10" key="1">
    <citation type="journal article" date="2023" name="Mol. Phylogenet. Evol.">
        <title>Genome-scale phylogeny and comparative genomics of the fungal order Sordariales.</title>
        <authorList>
            <person name="Hensen N."/>
            <person name="Bonometti L."/>
            <person name="Westerberg I."/>
            <person name="Brannstrom I.O."/>
            <person name="Guillou S."/>
            <person name="Cros-Aarteil S."/>
            <person name="Calhoun S."/>
            <person name="Haridas S."/>
            <person name="Kuo A."/>
            <person name="Mondo S."/>
            <person name="Pangilinan J."/>
            <person name="Riley R."/>
            <person name="LaButti K."/>
            <person name="Andreopoulos B."/>
            <person name="Lipzen A."/>
            <person name="Chen C."/>
            <person name="Yan M."/>
            <person name="Daum C."/>
            <person name="Ng V."/>
            <person name="Clum A."/>
            <person name="Steindorff A."/>
            <person name="Ohm R.A."/>
            <person name="Martin F."/>
            <person name="Silar P."/>
            <person name="Natvig D.O."/>
            <person name="Lalanne C."/>
            <person name="Gautier V."/>
            <person name="Ament-Velasquez S.L."/>
            <person name="Kruys A."/>
            <person name="Hutchinson M.I."/>
            <person name="Powell A.J."/>
            <person name="Barry K."/>
            <person name="Miller A.N."/>
            <person name="Grigoriev I.V."/>
            <person name="Debuchy R."/>
            <person name="Gladieux P."/>
            <person name="Hiltunen Thoren M."/>
            <person name="Johannesson H."/>
        </authorList>
    </citation>
    <scope>NUCLEOTIDE SEQUENCE</scope>
    <source>
        <strain evidence="10">CBS 103.79</strain>
    </source>
</reference>
<evidence type="ECO:0000256" key="7">
    <source>
        <dbReference type="PIRSR" id="PIRSR602403-1"/>
    </source>
</evidence>
<organism evidence="10 11">
    <name type="scientific">Staphylotrichum tortipilum</name>
    <dbReference type="NCBI Taxonomy" id="2831512"/>
    <lineage>
        <taxon>Eukaryota</taxon>
        <taxon>Fungi</taxon>
        <taxon>Dikarya</taxon>
        <taxon>Ascomycota</taxon>
        <taxon>Pezizomycotina</taxon>
        <taxon>Sordariomycetes</taxon>
        <taxon>Sordariomycetidae</taxon>
        <taxon>Sordariales</taxon>
        <taxon>Chaetomiaceae</taxon>
        <taxon>Staphylotrichum</taxon>
    </lineage>
</organism>
<dbReference type="InterPro" id="IPR017972">
    <property type="entry name" value="Cyt_P450_CS"/>
</dbReference>
<sequence length="568" mass="62620">MPDFLSTPVALVGVAIVGLVLLVRRLHPKPYPGIPYNEASAKRFLGDMMELGPIVAKTNEFSDAVFTVTTQKLGTPIAQMLFPGIRKPLITLEDPREIEDILVRRAKEFDKSPMVLDIFGPMFARASLAQLTTPALKAQKRLWADVMSNDFLRRTAAPNIHKATSELVDLWRLKATTVSKDQPFNVLDDLKNAALDVIWASVLGEEPGTTRFEIQKLKKQLEGTATADTNTPPPVGTFLKEQVAYIGDAIARNSNTPSPWLFQKLETFTPRYRRFRRTVVGQMQGSMRKAVERYQAMEESKLEDKWATDTCAMDLVLRRQVLQAKKAGEPPSDPTNDASMLDEMFILLVGGHDSTANTLSWLLLHLASHPSAQSRLRSTLLSAFPGPGLPTATQLLTTPIPYLDATVEETIRLAGTAKANIRQALVDTTILGCHIPKGAEVFMNYHVNRAPVGVEEGKRSETSRKRGPGGLEGDAGRDLGVFEPARWLKGDGEGGEVFDAGALPGLAFGGGYRGCFGRKLAMMELRMVLVLLVLNFEFLPLPEELDSLAATEKIFREPTFPYAKIRVL</sequence>
<comment type="similarity">
    <text evidence="2 8">Belongs to the cytochrome P450 family.</text>
</comment>
<dbReference type="PROSITE" id="PS00086">
    <property type="entry name" value="CYTOCHROME_P450"/>
    <property type="match status" value="1"/>
</dbReference>
<dbReference type="AlphaFoldDB" id="A0AAN6RNI6"/>
<dbReference type="EMBL" id="MU856309">
    <property type="protein sequence ID" value="KAK3897004.1"/>
    <property type="molecule type" value="Genomic_DNA"/>
</dbReference>
<dbReference type="GO" id="GO:0005506">
    <property type="term" value="F:iron ion binding"/>
    <property type="evidence" value="ECO:0007669"/>
    <property type="project" value="InterPro"/>
</dbReference>
<evidence type="ECO:0000313" key="11">
    <source>
        <dbReference type="Proteomes" id="UP001303889"/>
    </source>
</evidence>
<evidence type="ECO:0000256" key="2">
    <source>
        <dbReference type="ARBA" id="ARBA00010617"/>
    </source>
</evidence>
<feature type="region of interest" description="Disordered" evidence="9">
    <location>
        <begin position="454"/>
        <end position="475"/>
    </location>
</feature>
<proteinExistence type="inferred from homology"/>
<evidence type="ECO:0000256" key="1">
    <source>
        <dbReference type="ARBA" id="ARBA00001971"/>
    </source>
</evidence>
<evidence type="ECO:0000256" key="6">
    <source>
        <dbReference type="ARBA" id="ARBA00023033"/>
    </source>
</evidence>
<protein>
    <submittedName>
        <fullName evidence="10">Cytochrome P450 3A24</fullName>
    </submittedName>
</protein>
<dbReference type="GO" id="GO:0016705">
    <property type="term" value="F:oxidoreductase activity, acting on paired donors, with incorporation or reduction of molecular oxygen"/>
    <property type="evidence" value="ECO:0007669"/>
    <property type="project" value="InterPro"/>
</dbReference>
<dbReference type="Pfam" id="PF00067">
    <property type="entry name" value="p450"/>
    <property type="match status" value="2"/>
</dbReference>
<evidence type="ECO:0000256" key="4">
    <source>
        <dbReference type="ARBA" id="ARBA00022723"/>
    </source>
</evidence>
<keyword evidence="4 7" id="KW-0479">Metal-binding</keyword>
<dbReference type="PRINTS" id="PR00385">
    <property type="entry name" value="P450"/>
</dbReference>
<keyword evidence="8" id="KW-0560">Oxidoreductase</keyword>
<dbReference type="GO" id="GO:0020037">
    <property type="term" value="F:heme binding"/>
    <property type="evidence" value="ECO:0007669"/>
    <property type="project" value="InterPro"/>
</dbReference>
<name>A0AAN6RNI6_9PEZI</name>
<keyword evidence="6 8" id="KW-0503">Monooxygenase</keyword>
<keyword evidence="5 7" id="KW-0408">Iron</keyword>
<dbReference type="PANTHER" id="PTHR24305:SF166">
    <property type="entry name" value="CYTOCHROME P450 12A4, MITOCHONDRIAL-RELATED"/>
    <property type="match status" value="1"/>
</dbReference>
<feature type="binding site" description="axial binding residue" evidence="7">
    <location>
        <position position="515"/>
    </location>
    <ligand>
        <name>heme</name>
        <dbReference type="ChEBI" id="CHEBI:30413"/>
    </ligand>
    <ligandPart>
        <name>Fe</name>
        <dbReference type="ChEBI" id="CHEBI:18248"/>
    </ligandPart>
</feature>
<comment type="caution">
    <text evidence="10">The sequence shown here is derived from an EMBL/GenBank/DDBJ whole genome shotgun (WGS) entry which is preliminary data.</text>
</comment>
<dbReference type="Proteomes" id="UP001303889">
    <property type="component" value="Unassembled WGS sequence"/>
</dbReference>
<reference evidence="10" key="2">
    <citation type="submission" date="2023-05" db="EMBL/GenBank/DDBJ databases">
        <authorList>
            <consortium name="Lawrence Berkeley National Laboratory"/>
            <person name="Steindorff A."/>
            <person name="Hensen N."/>
            <person name="Bonometti L."/>
            <person name="Westerberg I."/>
            <person name="Brannstrom I.O."/>
            <person name="Guillou S."/>
            <person name="Cros-Aarteil S."/>
            <person name="Calhoun S."/>
            <person name="Haridas S."/>
            <person name="Kuo A."/>
            <person name="Mondo S."/>
            <person name="Pangilinan J."/>
            <person name="Riley R."/>
            <person name="Labutti K."/>
            <person name="Andreopoulos B."/>
            <person name="Lipzen A."/>
            <person name="Chen C."/>
            <person name="Yanf M."/>
            <person name="Daum C."/>
            <person name="Ng V."/>
            <person name="Clum A."/>
            <person name="Ohm R."/>
            <person name="Martin F."/>
            <person name="Silar P."/>
            <person name="Natvig D."/>
            <person name="Lalanne C."/>
            <person name="Gautier V."/>
            <person name="Ament-Velasquez S.L."/>
            <person name="Kruys A."/>
            <person name="Hutchinson M.I."/>
            <person name="Powell A.J."/>
            <person name="Barry K."/>
            <person name="Miller A.N."/>
            <person name="Grigoriev I.V."/>
            <person name="Debuchy R."/>
            <person name="Gladieux P."/>
            <person name="Thoren M.H."/>
            <person name="Johannesson H."/>
        </authorList>
    </citation>
    <scope>NUCLEOTIDE SEQUENCE</scope>
    <source>
        <strain evidence="10">CBS 103.79</strain>
    </source>
</reference>
<keyword evidence="11" id="KW-1185">Reference proteome</keyword>
<feature type="compositionally biased region" description="Basic and acidic residues" evidence="9">
    <location>
        <begin position="455"/>
        <end position="464"/>
    </location>
</feature>
<dbReference type="SUPFAM" id="SSF48264">
    <property type="entry name" value="Cytochrome P450"/>
    <property type="match status" value="1"/>
</dbReference>
<accession>A0AAN6RNI6</accession>
<evidence type="ECO:0000256" key="9">
    <source>
        <dbReference type="SAM" id="MobiDB-lite"/>
    </source>
</evidence>
<evidence type="ECO:0000256" key="8">
    <source>
        <dbReference type="RuleBase" id="RU000461"/>
    </source>
</evidence>
<dbReference type="GO" id="GO:0004497">
    <property type="term" value="F:monooxygenase activity"/>
    <property type="evidence" value="ECO:0007669"/>
    <property type="project" value="UniProtKB-KW"/>
</dbReference>
<dbReference type="PANTHER" id="PTHR24305">
    <property type="entry name" value="CYTOCHROME P450"/>
    <property type="match status" value="1"/>
</dbReference>